<dbReference type="PANTHER" id="PTHR30047">
    <property type="entry name" value="HIGH-AFFINITY CHOLINE TRANSPORT PROTEIN-RELATED"/>
    <property type="match status" value="1"/>
</dbReference>
<dbReference type="PANTHER" id="PTHR30047:SF7">
    <property type="entry name" value="HIGH-AFFINITY CHOLINE TRANSPORT PROTEIN"/>
    <property type="match status" value="1"/>
</dbReference>
<dbReference type="EMBL" id="JAHZST010000007">
    <property type="protein sequence ID" value="MBW8184387.1"/>
    <property type="molecule type" value="Genomic_DNA"/>
</dbReference>
<comment type="caution">
    <text evidence="9">The sequence shown here is derived from an EMBL/GenBank/DDBJ whole genome shotgun (WGS) entry which is preliminary data.</text>
</comment>
<feature type="transmembrane region" description="Helical" evidence="8">
    <location>
        <begin position="355"/>
        <end position="374"/>
    </location>
</feature>
<keyword evidence="5 8" id="KW-0812">Transmembrane</keyword>
<reference evidence="9 10" key="1">
    <citation type="submission" date="2021-07" db="EMBL/GenBank/DDBJ databases">
        <title>Shewanella sp. nov, isolated from SCS.</title>
        <authorList>
            <person name="Cao W.R."/>
        </authorList>
    </citation>
    <scope>NUCLEOTIDE SEQUENCE [LARGE SCALE GENOMIC DNA]</scope>
    <source>
        <strain evidence="9 10">NR704-98</strain>
    </source>
</reference>
<evidence type="ECO:0000256" key="7">
    <source>
        <dbReference type="ARBA" id="ARBA00023136"/>
    </source>
</evidence>
<feature type="transmembrane region" description="Helical" evidence="8">
    <location>
        <begin position="63"/>
        <end position="83"/>
    </location>
</feature>
<protein>
    <submittedName>
        <fullName evidence="9">BCCT family transporter</fullName>
    </submittedName>
</protein>
<evidence type="ECO:0000256" key="3">
    <source>
        <dbReference type="ARBA" id="ARBA00022448"/>
    </source>
</evidence>
<sequence length="507" mass="55625">MNRKTEQLNTSPASIKHRMNKEKIGFISCLLLAAAFLLFPSTAVTFAARISDYAIKEYGLGFIVFPSLLVILSLLIAFTPFGKVRLGGRDEKPEFGFISWTAMLFAAGMGSGLIFWGVAEPIVHFAHPPSFVMDTPLTSNVEDAKDTALALTYFHWGVHAWAVYAISGLVMAWFAFNRGRAMTISASFTEKAKGGRFQFFDFLAVIAVIFGVAGTLANTIALVQSGLQQVVPWDIAGLIFRLTLLMAIALAFTLSSTLGLDRGIKQMSLFNLLFVIAMLLVVVSIVDPFAVAETLVTSTVSYISLLPSLSFSIDPDSRAWSEGWSIIYFVWWIAWAPFVGPFIARISKGRTVRQYLLCTIFVPTLTTIVWFSAFGGSVFEMSILDDVITATNNDVTHGLFTFFDAIPYGKILTFSAILLLVTFVITSADSAIYVSGMLTGSSQLGSKLMWSLTLVAITIALLLKNDIELNKQIAILGAVPFTLILMAQTCILLKEMFNHQRVMDSDE</sequence>
<evidence type="ECO:0000256" key="5">
    <source>
        <dbReference type="ARBA" id="ARBA00022692"/>
    </source>
</evidence>
<feature type="transmembrane region" description="Helical" evidence="8">
    <location>
        <begin position="272"/>
        <end position="305"/>
    </location>
</feature>
<name>A0ABS7E3X0_9GAMM</name>
<gene>
    <name evidence="9" type="ORF">K0625_11945</name>
</gene>
<evidence type="ECO:0000256" key="8">
    <source>
        <dbReference type="SAM" id="Phobius"/>
    </source>
</evidence>
<feature type="transmembrane region" description="Helical" evidence="8">
    <location>
        <begin position="448"/>
        <end position="467"/>
    </location>
</feature>
<feature type="transmembrane region" description="Helical" evidence="8">
    <location>
        <begin position="153"/>
        <end position="176"/>
    </location>
</feature>
<accession>A0ABS7E3X0</accession>
<comment type="similarity">
    <text evidence="2">Belongs to the BCCT transporter (TC 2.A.15) family.</text>
</comment>
<comment type="subcellular location">
    <subcellularLocation>
        <location evidence="1">Cell membrane</location>
        <topology evidence="1">Multi-pass membrane protein</topology>
    </subcellularLocation>
</comment>
<keyword evidence="10" id="KW-1185">Reference proteome</keyword>
<proteinExistence type="inferred from homology"/>
<evidence type="ECO:0000313" key="10">
    <source>
        <dbReference type="Proteomes" id="UP001195963"/>
    </source>
</evidence>
<keyword evidence="4" id="KW-1003">Cell membrane</keyword>
<feature type="transmembrane region" description="Helical" evidence="8">
    <location>
        <begin position="325"/>
        <end position="343"/>
    </location>
</feature>
<dbReference type="RefSeq" id="WP_220109907.1">
    <property type="nucleotide sequence ID" value="NZ_JAHZST010000007.1"/>
</dbReference>
<organism evidence="9 10">
    <name type="scientific">Shewanella nanhaiensis</name>
    <dbReference type="NCBI Taxonomy" id="2864872"/>
    <lineage>
        <taxon>Bacteria</taxon>
        <taxon>Pseudomonadati</taxon>
        <taxon>Pseudomonadota</taxon>
        <taxon>Gammaproteobacteria</taxon>
        <taxon>Alteromonadales</taxon>
        <taxon>Shewanellaceae</taxon>
        <taxon>Shewanella</taxon>
    </lineage>
</organism>
<dbReference type="Proteomes" id="UP001195963">
    <property type="component" value="Unassembled WGS sequence"/>
</dbReference>
<dbReference type="Pfam" id="PF02028">
    <property type="entry name" value="BCCT"/>
    <property type="match status" value="1"/>
</dbReference>
<evidence type="ECO:0000313" key="9">
    <source>
        <dbReference type="EMBL" id="MBW8184387.1"/>
    </source>
</evidence>
<evidence type="ECO:0000256" key="2">
    <source>
        <dbReference type="ARBA" id="ARBA00005658"/>
    </source>
</evidence>
<dbReference type="InterPro" id="IPR000060">
    <property type="entry name" value="BCCT_transptr"/>
</dbReference>
<feature type="transmembrane region" description="Helical" evidence="8">
    <location>
        <begin position="95"/>
        <end position="119"/>
    </location>
</feature>
<evidence type="ECO:0000256" key="4">
    <source>
        <dbReference type="ARBA" id="ARBA00022475"/>
    </source>
</evidence>
<keyword evidence="3" id="KW-0813">Transport</keyword>
<feature type="transmembrane region" description="Helical" evidence="8">
    <location>
        <begin position="235"/>
        <end position="260"/>
    </location>
</feature>
<feature type="transmembrane region" description="Helical" evidence="8">
    <location>
        <begin position="197"/>
        <end position="223"/>
    </location>
</feature>
<feature type="transmembrane region" description="Helical" evidence="8">
    <location>
        <begin position="411"/>
        <end position="436"/>
    </location>
</feature>
<evidence type="ECO:0000256" key="6">
    <source>
        <dbReference type="ARBA" id="ARBA00022989"/>
    </source>
</evidence>
<keyword evidence="7 8" id="KW-0472">Membrane</keyword>
<evidence type="ECO:0000256" key="1">
    <source>
        <dbReference type="ARBA" id="ARBA00004651"/>
    </source>
</evidence>
<keyword evidence="6 8" id="KW-1133">Transmembrane helix</keyword>
<feature type="transmembrane region" description="Helical" evidence="8">
    <location>
        <begin position="473"/>
        <end position="493"/>
    </location>
</feature>